<evidence type="ECO:0000259" key="1">
    <source>
        <dbReference type="Pfam" id="PF05199"/>
    </source>
</evidence>
<gene>
    <name evidence="2" type="ORF">AVEN_94738_1</name>
</gene>
<dbReference type="InterPro" id="IPR007867">
    <property type="entry name" value="GMC_OxRtase_C"/>
</dbReference>
<dbReference type="Pfam" id="PF05199">
    <property type="entry name" value="GMC_oxred_C"/>
    <property type="match status" value="1"/>
</dbReference>
<evidence type="ECO:0000313" key="3">
    <source>
        <dbReference type="Proteomes" id="UP000499080"/>
    </source>
</evidence>
<dbReference type="PANTHER" id="PTHR11552:SF227">
    <property type="entry name" value="GLUCOSE DEHYDROGENASE [FAD, QUINONE]-LIKE PROTEIN"/>
    <property type="match status" value="1"/>
</dbReference>
<dbReference type="OrthoDB" id="269227at2759"/>
<organism evidence="2 3">
    <name type="scientific">Araneus ventricosus</name>
    <name type="common">Orbweaver spider</name>
    <name type="synonym">Epeira ventricosa</name>
    <dbReference type="NCBI Taxonomy" id="182803"/>
    <lineage>
        <taxon>Eukaryota</taxon>
        <taxon>Metazoa</taxon>
        <taxon>Ecdysozoa</taxon>
        <taxon>Arthropoda</taxon>
        <taxon>Chelicerata</taxon>
        <taxon>Arachnida</taxon>
        <taxon>Araneae</taxon>
        <taxon>Araneomorphae</taxon>
        <taxon>Entelegynae</taxon>
        <taxon>Araneoidea</taxon>
        <taxon>Araneidae</taxon>
        <taxon>Araneus</taxon>
    </lineage>
</organism>
<keyword evidence="3" id="KW-1185">Reference proteome</keyword>
<name>A0A4Y2CNE2_ARAVE</name>
<proteinExistence type="predicted"/>
<dbReference type="EMBL" id="BGPR01000215">
    <property type="protein sequence ID" value="GBM05436.1"/>
    <property type="molecule type" value="Genomic_DNA"/>
</dbReference>
<dbReference type="SUPFAM" id="SSF54373">
    <property type="entry name" value="FAD-linked reductases, C-terminal domain"/>
    <property type="match status" value="1"/>
</dbReference>
<feature type="domain" description="Glucose-methanol-choline oxidoreductase C-terminal" evidence="1">
    <location>
        <begin position="15"/>
        <end position="75"/>
    </location>
</feature>
<dbReference type="AlphaFoldDB" id="A0A4Y2CNE2"/>
<evidence type="ECO:0000313" key="2">
    <source>
        <dbReference type="EMBL" id="GBM05436.1"/>
    </source>
</evidence>
<accession>A0A4Y2CNE2</accession>
<dbReference type="Proteomes" id="UP000499080">
    <property type="component" value="Unassembled WGS sequence"/>
</dbReference>
<reference evidence="2 3" key="1">
    <citation type="journal article" date="2019" name="Sci. Rep.">
        <title>Orb-weaving spider Araneus ventricosus genome elucidates the spidroin gene catalogue.</title>
        <authorList>
            <person name="Kono N."/>
            <person name="Nakamura H."/>
            <person name="Ohtoshi R."/>
            <person name="Moran D.A.P."/>
            <person name="Shinohara A."/>
            <person name="Yoshida Y."/>
            <person name="Fujiwara M."/>
            <person name="Mori M."/>
            <person name="Tomita M."/>
            <person name="Arakawa K."/>
        </authorList>
    </citation>
    <scope>NUCLEOTIDE SEQUENCE [LARGE SCALE GENOMIC DNA]</scope>
</reference>
<dbReference type="PANTHER" id="PTHR11552">
    <property type="entry name" value="GLUCOSE-METHANOL-CHOLINE GMC OXIDOREDUCTASE"/>
    <property type="match status" value="1"/>
</dbReference>
<sequence length="160" mass="18410">MKQCVNIVANTTAFKKMRAKMFTIKVPGCDKYEIYSDNYLRCLAKDYPFNIYHPSGTCKMGDVDDETTVVDPELNDKEFSCYRKRGSFQQPASSSIVKLITTNLSLSTKSLVEGKAEARKYGYATYDCKIQTRKKLVVLIFKATEREEITRFCRSRSRYA</sequence>
<protein>
    <recommendedName>
        <fullName evidence="1">Glucose-methanol-choline oxidoreductase C-terminal domain-containing protein</fullName>
    </recommendedName>
</protein>
<dbReference type="GO" id="GO:0050660">
    <property type="term" value="F:flavin adenine dinucleotide binding"/>
    <property type="evidence" value="ECO:0007669"/>
    <property type="project" value="InterPro"/>
</dbReference>
<comment type="caution">
    <text evidence="2">The sequence shown here is derived from an EMBL/GenBank/DDBJ whole genome shotgun (WGS) entry which is preliminary data.</text>
</comment>
<dbReference type="GO" id="GO:0016614">
    <property type="term" value="F:oxidoreductase activity, acting on CH-OH group of donors"/>
    <property type="evidence" value="ECO:0007669"/>
    <property type="project" value="InterPro"/>
</dbReference>
<dbReference type="InterPro" id="IPR012132">
    <property type="entry name" value="GMC_OxRdtase"/>
</dbReference>